<dbReference type="EMBL" id="CP012040">
    <property type="protein sequence ID" value="AKP54122.1"/>
    <property type="molecule type" value="Genomic_DNA"/>
</dbReference>
<sequence>MKNFLLTLLVFVVALNVVTAQVVSDSQEQAQTPVDTSYWQSEFSAGLNFNQAGFSGNWKSGGVNSVAFGSIIAGKALYQKDKISWDNELELLFGIVRNEGEGTRKSNDRIFLDSKLGYQLSKKWSSYFSVNYLSQFAEGYKYNEDGTQSLISKFMAPGYLTSSLGFEFKPSKEFFLRIGPFSPRFTFVSDNQIINNVPSNYGVLPGETVRIEWLAMQVFASLDKDLSENLNLKSRYTMFANYETLSMKNIDHRLDLTLTAKISNIINVTLTGISLYDIDQDPGIQYSQGLALGILYKVGNKK</sequence>
<dbReference type="PATRIC" id="fig|320787.5.peg.5252"/>
<dbReference type="AlphaFoldDB" id="A0A0H4Q0G5"/>
<evidence type="ECO:0000313" key="3">
    <source>
        <dbReference type="Proteomes" id="UP000036520"/>
    </source>
</evidence>
<organism evidence="2 3">
    <name type="scientific">Cyclobacterium amurskyense</name>
    <dbReference type="NCBI Taxonomy" id="320787"/>
    <lineage>
        <taxon>Bacteria</taxon>
        <taxon>Pseudomonadati</taxon>
        <taxon>Bacteroidota</taxon>
        <taxon>Cytophagia</taxon>
        <taxon>Cytophagales</taxon>
        <taxon>Cyclobacteriaceae</taxon>
        <taxon>Cyclobacterium</taxon>
    </lineage>
</organism>
<name>A0A0H4Q0G5_9BACT</name>
<evidence type="ECO:0008006" key="4">
    <source>
        <dbReference type="Google" id="ProtNLM"/>
    </source>
</evidence>
<dbReference type="Proteomes" id="UP000036520">
    <property type="component" value="Chromosome"/>
</dbReference>
<keyword evidence="1" id="KW-0732">Signal</keyword>
<proteinExistence type="predicted"/>
<dbReference type="Pfam" id="PF11276">
    <property type="entry name" value="DUF3078"/>
    <property type="match status" value="1"/>
</dbReference>
<dbReference type="STRING" id="320787.CA2015_4798"/>
<dbReference type="KEGG" id="camu:CA2015_4798"/>
<dbReference type="RefSeq" id="WP_053086745.1">
    <property type="nucleotide sequence ID" value="NZ_CAXBGM010000068.1"/>
</dbReference>
<evidence type="ECO:0000256" key="1">
    <source>
        <dbReference type="SAM" id="SignalP"/>
    </source>
</evidence>
<accession>A0A0H4Q0G5</accession>
<reference evidence="2 3" key="1">
    <citation type="submission" date="2015-07" db="EMBL/GenBank/DDBJ databases">
        <authorList>
            <person name="Kim K.M."/>
        </authorList>
    </citation>
    <scope>NUCLEOTIDE SEQUENCE [LARGE SCALE GENOMIC DNA]</scope>
    <source>
        <strain evidence="2 3">KCTC 12363</strain>
    </source>
</reference>
<dbReference type="OrthoDB" id="1495718at2"/>
<keyword evidence="3" id="KW-1185">Reference proteome</keyword>
<evidence type="ECO:0000313" key="2">
    <source>
        <dbReference type="EMBL" id="AKP54122.1"/>
    </source>
</evidence>
<dbReference type="InterPro" id="IPR021428">
    <property type="entry name" value="DUF3078"/>
</dbReference>
<gene>
    <name evidence="2" type="ORF">CA2015_4798</name>
</gene>
<feature type="chain" id="PRO_5005208933" description="DUF3078 domain-containing protein" evidence="1">
    <location>
        <begin position="21"/>
        <end position="302"/>
    </location>
</feature>
<dbReference type="SUPFAM" id="SSF56935">
    <property type="entry name" value="Porins"/>
    <property type="match status" value="1"/>
</dbReference>
<protein>
    <recommendedName>
        <fullName evidence="4">DUF3078 domain-containing protein</fullName>
    </recommendedName>
</protein>
<feature type="signal peptide" evidence="1">
    <location>
        <begin position="1"/>
        <end position="20"/>
    </location>
</feature>